<name>A0A850NFM8_9FLAO</name>
<dbReference type="Proteomes" id="UP000558089">
    <property type="component" value="Unassembled WGS sequence"/>
</dbReference>
<gene>
    <name evidence="2" type="ORF">GUA46_06920</name>
</gene>
<keyword evidence="1" id="KW-0812">Transmembrane</keyword>
<dbReference type="EMBL" id="WYET01000003">
    <property type="protein sequence ID" value="NVN18066.1"/>
    <property type="molecule type" value="Genomic_DNA"/>
</dbReference>
<organism evidence="2 3">
    <name type="scientific">Flagellimonas chongwuensis</name>
    <dbReference type="NCBI Taxonomy" id="2697365"/>
    <lineage>
        <taxon>Bacteria</taxon>
        <taxon>Pseudomonadati</taxon>
        <taxon>Bacteroidota</taxon>
        <taxon>Flavobacteriia</taxon>
        <taxon>Flavobacteriales</taxon>
        <taxon>Flavobacteriaceae</taxon>
        <taxon>Flagellimonas</taxon>
    </lineage>
</organism>
<proteinExistence type="predicted"/>
<reference evidence="2 3" key="1">
    <citation type="submission" date="2020-01" db="EMBL/GenBank/DDBJ databases">
        <title>Draft Genome Analysis of Muricauda sp. HICW Isolated from coastal seawater of PR China.</title>
        <authorList>
            <person name="Chen M.-X."/>
        </authorList>
    </citation>
    <scope>NUCLEOTIDE SEQUENCE [LARGE SCALE GENOMIC DNA]</scope>
    <source>
        <strain evidence="2 3">HICW</strain>
    </source>
</reference>
<comment type="caution">
    <text evidence="2">The sequence shown here is derived from an EMBL/GenBank/DDBJ whole genome shotgun (WGS) entry which is preliminary data.</text>
</comment>
<feature type="transmembrane region" description="Helical" evidence="1">
    <location>
        <begin position="237"/>
        <end position="256"/>
    </location>
</feature>
<evidence type="ECO:0000313" key="2">
    <source>
        <dbReference type="EMBL" id="NVN18066.1"/>
    </source>
</evidence>
<keyword evidence="3" id="KW-1185">Reference proteome</keyword>
<protein>
    <submittedName>
        <fullName evidence="2">Uncharacterized protein</fullName>
    </submittedName>
</protein>
<dbReference type="AlphaFoldDB" id="A0A850NFM8"/>
<keyword evidence="1" id="KW-1133">Transmembrane helix</keyword>
<sequence length="402" mass="45005">MFQRVLQLFKGTVFQGLEIFEVDGTLHYTLLTLKREKGELTLLDASQFSSLDSLARKVNKKNVLVITFNTAKVLNKPVPETSAKIPEQWVEQAFPNLDLEQFYFQVMDKPKLRVVSIAKRSVIEEVLAQLRNARITPAGVSLGISGLSPALPFLEVPVSGSNFSICQGDHSDWKVSLGASPTSEHIDIQGLRIPSGHLLSFSQLLGHVQNLLPPSNLTHINSGLKDQFLNRKFYQQGLQWGLGLLLTLLLVNFLVFSHYRSKTMASEGPIDPEQQEALLVRMQERVGTKEKKLRALLGSSNTRTTQYVDQIGAGLPESILLEHLTYQPLTRPIQADKPISTGSDQLIISGQTNDKEAFAQWTAQLESMEWVRDLEIEHYEYTSKTVDNFSLKLYCDGIGQAK</sequence>
<dbReference type="RefSeq" id="WP_176619868.1">
    <property type="nucleotide sequence ID" value="NZ_WYET01000003.1"/>
</dbReference>
<evidence type="ECO:0000313" key="3">
    <source>
        <dbReference type="Proteomes" id="UP000558089"/>
    </source>
</evidence>
<keyword evidence="1" id="KW-0472">Membrane</keyword>
<evidence type="ECO:0000256" key="1">
    <source>
        <dbReference type="SAM" id="Phobius"/>
    </source>
</evidence>
<accession>A0A850NFM8</accession>